<gene>
    <name evidence="3" type="ORF">S7S_10955</name>
</gene>
<evidence type="ECO:0000256" key="2">
    <source>
        <dbReference type="SAM" id="SignalP"/>
    </source>
</evidence>
<keyword evidence="2" id="KW-0732">Signal</keyword>
<feature type="region of interest" description="Disordered" evidence="1">
    <location>
        <begin position="65"/>
        <end position="90"/>
    </location>
</feature>
<feature type="chain" id="PRO_5002111304" evidence="2">
    <location>
        <begin position="29"/>
        <end position="90"/>
    </location>
</feature>
<keyword evidence="4" id="KW-1185">Reference proteome</keyword>
<reference evidence="3 4" key="1">
    <citation type="journal article" date="2012" name="J. Bacteriol.">
        <title>Genome sequence of an alkane-degrading bacterium, Alcanivorax pacificus type strain W11-5, isolated from deep sea sediment.</title>
        <authorList>
            <person name="Lai Q."/>
            <person name="Shao Z."/>
        </authorList>
    </citation>
    <scope>NUCLEOTIDE SEQUENCE [LARGE SCALE GENOMIC DNA]</scope>
    <source>
        <strain evidence="3 4">W11-5</strain>
    </source>
</reference>
<dbReference type="Proteomes" id="UP000006764">
    <property type="component" value="Chromosome"/>
</dbReference>
<accession>A0A0B4XQ85</accession>
<dbReference type="STRING" id="391936.S7S_10955"/>
<feature type="signal peptide" evidence="2">
    <location>
        <begin position="1"/>
        <end position="28"/>
    </location>
</feature>
<dbReference type="EMBL" id="CP004387">
    <property type="protein sequence ID" value="AJD48603.1"/>
    <property type="molecule type" value="Genomic_DNA"/>
</dbReference>
<name>A0A0B4XQ85_9GAMM</name>
<organism evidence="3 4">
    <name type="scientific">Isoalcanivorax pacificus W11-5</name>
    <dbReference type="NCBI Taxonomy" id="391936"/>
    <lineage>
        <taxon>Bacteria</taxon>
        <taxon>Pseudomonadati</taxon>
        <taxon>Pseudomonadota</taxon>
        <taxon>Gammaproteobacteria</taxon>
        <taxon>Oceanospirillales</taxon>
        <taxon>Alcanivoracaceae</taxon>
        <taxon>Isoalcanivorax</taxon>
    </lineage>
</organism>
<evidence type="ECO:0000313" key="3">
    <source>
        <dbReference type="EMBL" id="AJD48603.1"/>
    </source>
</evidence>
<feature type="compositionally biased region" description="Basic and acidic residues" evidence="1">
    <location>
        <begin position="68"/>
        <end position="90"/>
    </location>
</feature>
<evidence type="ECO:0000313" key="4">
    <source>
        <dbReference type="Proteomes" id="UP000006764"/>
    </source>
</evidence>
<dbReference type="AlphaFoldDB" id="A0A0B4XQ85"/>
<dbReference type="RefSeq" id="WP_008737228.1">
    <property type="nucleotide sequence ID" value="NZ_CP004387.1"/>
</dbReference>
<protein>
    <submittedName>
        <fullName evidence="3">Uncharacterized protein</fullName>
    </submittedName>
</protein>
<dbReference type="HOGENOM" id="CLU_2434338_0_0_6"/>
<dbReference type="KEGG" id="apac:S7S_10955"/>
<evidence type="ECO:0000256" key="1">
    <source>
        <dbReference type="SAM" id="MobiDB-lite"/>
    </source>
</evidence>
<proteinExistence type="predicted"/>
<sequence length="90" mass="10034">MKQLLTRVLFCTTLTCTVLALAPAGALAAQELTTIHHADGSRTEVHTDESGTYVRYFNQQGDLFGSEANHESHQENVERHADEGDRVERH</sequence>